<evidence type="ECO:0000256" key="5">
    <source>
        <dbReference type="ARBA" id="ARBA00023136"/>
    </source>
</evidence>
<dbReference type="SUPFAM" id="SSF103473">
    <property type="entry name" value="MFS general substrate transporter"/>
    <property type="match status" value="1"/>
</dbReference>
<evidence type="ECO:0000256" key="4">
    <source>
        <dbReference type="ARBA" id="ARBA00022989"/>
    </source>
</evidence>
<dbReference type="Pfam" id="PF07690">
    <property type="entry name" value="MFS_1"/>
    <property type="match status" value="1"/>
</dbReference>
<feature type="transmembrane region" description="Helical" evidence="6">
    <location>
        <begin position="161"/>
        <end position="179"/>
    </location>
</feature>
<feature type="transmembrane region" description="Helical" evidence="6">
    <location>
        <begin position="73"/>
        <end position="96"/>
    </location>
</feature>
<organism evidence="8 9">
    <name type="scientific">Duncaniella freteri</name>
    <dbReference type="NCBI Taxonomy" id="2530391"/>
    <lineage>
        <taxon>Bacteria</taxon>
        <taxon>Pseudomonadati</taxon>
        <taxon>Bacteroidota</taxon>
        <taxon>Bacteroidia</taxon>
        <taxon>Bacteroidales</taxon>
        <taxon>Muribaculaceae</taxon>
        <taxon>Duncaniella</taxon>
    </lineage>
</organism>
<feature type="transmembrane region" description="Helical" evidence="6">
    <location>
        <begin position="327"/>
        <end position="349"/>
    </location>
</feature>
<dbReference type="GO" id="GO:0005886">
    <property type="term" value="C:plasma membrane"/>
    <property type="evidence" value="ECO:0007669"/>
    <property type="project" value="UniProtKB-SubCell"/>
</dbReference>
<name>A0A4Z0V4Z0_9BACT</name>
<feature type="transmembrane region" description="Helical" evidence="6">
    <location>
        <begin position="295"/>
        <end position="315"/>
    </location>
</feature>
<protein>
    <submittedName>
        <fullName evidence="8">MFS transporter</fullName>
    </submittedName>
</protein>
<reference evidence="8 9" key="1">
    <citation type="submission" date="2019-02" db="EMBL/GenBank/DDBJ databases">
        <title>Isolation and identification of novel species under the genus Muribaculum.</title>
        <authorList>
            <person name="Miyake S."/>
            <person name="Ding Y."/>
            <person name="Low A."/>
            <person name="Soh M."/>
            <person name="Seedorf H."/>
        </authorList>
    </citation>
    <scope>NUCLEOTIDE SEQUENCE [LARGE SCALE GENOMIC DNA]</scope>
    <source>
        <strain evidence="8 9">TLL-A3</strain>
    </source>
</reference>
<dbReference type="PANTHER" id="PTHR43124:SF4">
    <property type="entry name" value="SUGAR EFFLUX TRANSPORTER"/>
    <property type="match status" value="1"/>
</dbReference>
<feature type="domain" description="Major facilitator superfamily (MFS) profile" evidence="7">
    <location>
        <begin position="7"/>
        <end position="384"/>
    </location>
</feature>
<keyword evidence="3 6" id="KW-0812">Transmembrane</keyword>
<evidence type="ECO:0000256" key="2">
    <source>
        <dbReference type="ARBA" id="ARBA00022475"/>
    </source>
</evidence>
<proteinExistence type="predicted"/>
<accession>A0A4Z0V4Z0</accession>
<feature type="transmembrane region" description="Helical" evidence="6">
    <location>
        <begin position="47"/>
        <end position="66"/>
    </location>
</feature>
<feature type="transmembrane region" description="Helical" evidence="6">
    <location>
        <begin position="129"/>
        <end position="149"/>
    </location>
</feature>
<feature type="transmembrane region" description="Helical" evidence="6">
    <location>
        <begin position="200"/>
        <end position="218"/>
    </location>
</feature>
<evidence type="ECO:0000313" key="8">
    <source>
        <dbReference type="EMBL" id="TGG40256.1"/>
    </source>
</evidence>
<dbReference type="GeneID" id="82149326"/>
<dbReference type="AlphaFoldDB" id="A0A4Z0V4Z0"/>
<dbReference type="GO" id="GO:0022857">
    <property type="term" value="F:transmembrane transporter activity"/>
    <property type="evidence" value="ECO:0007669"/>
    <property type="project" value="InterPro"/>
</dbReference>
<dbReference type="CDD" id="cd17324">
    <property type="entry name" value="MFS_NepI_like"/>
    <property type="match status" value="1"/>
</dbReference>
<dbReference type="InterPro" id="IPR020846">
    <property type="entry name" value="MFS_dom"/>
</dbReference>
<evidence type="ECO:0000256" key="3">
    <source>
        <dbReference type="ARBA" id="ARBA00022692"/>
    </source>
</evidence>
<dbReference type="PROSITE" id="PS50850">
    <property type="entry name" value="MFS"/>
    <property type="match status" value="1"/>
</dbReference>
<sequence>MERFWVPLCILTVAGFTFNTSELIPIGLLSDIAGSFGVSEARAGMLITVYAWVVALMSLPLMLLFARMEYRRLMLGVVGVFVVSHIATVLSTGYYSLMVSRIGVALAHSLFWSIAPAMAVAVAPKSRRATALSALVAGGGVALVAGLPLGRVLGIVAGWRMTFAALGVLAFLVLMGLWLKFPTIEKGEESESRRDMLRDLVRCKPLIAIYIITAMMVTGHYTGYSYVEPFLLQVAAMPAGVVTVTLSLFGFAGLAGSYIISRYYGRYSRALITGACFGLPAMMAMLLPVTYAAPLLISCVCVAWGLCMTVYNIAFQNEIVTLFPRDSAVPMSLYSGIFNLGIGAGAFVGGVVSDHGMMSDIGYIGGGIALAAAVYCYLRYMPLRKGDFGGRVIHAEN</sequence>
<evidence type="ECO:0000256" key="6">
    <source>
        <dbReference type="SAM" id="Phobius"/>
    </source>
</evidence>
<dbReference type="InterPro" id="IPR011701">
    <property type="entry name" value="MFS"/>
</dbReference>
<feature type="transmembrane region" description="Helical" evidence="6">
    <location>
        <begin position="102"/>
        <end position="122"/>
    </location>
</feature>
<evidence type="ECO:0000256" key="1">
    <source>
        <dbReference type="ARBA" id="ARBA00004651"/>
    </source>
</evidence>
<gene>
    <name evidence="8" type="ORF">EZ315_05925</name>
</gene>
<evidence type="ECO:0000259" key="7">
    <source>
        <dbReference type="PROSITE" id="PS50850"/>
    </source>
</evidence>
<keyword evidence="9" id="KW-1185">Reference proteome</keyword>
<feature type="transmembrane region" description="Helical" evidence="6">
    <location>
        <begin position="270"/>
        <end position="289"/>
    </location>
</feature>
<keyword evidence="2" id="KW-1003">Cell membrane</keyword>
<feature type="transmembrane region" description="Helical" evidence="6">
    <location>
        <begin position="361"/>
        <end position="378"/>
    </location>
</feature>
<keyword evidence="5 6" id="KW-0472">Membrane</keyword>
<dbReference type="EMBL" id="SJSA01000001">
    <property type="protein sequence ID" value="TGG40256.1"/>
    <property type="molecule type" value="Genomic_DNA"/>
</dbReference>
<dbReference type="RefSeq" id="WP_135471269.1">
    <property type="nucleotide sequence ID" value="NZ_CASJDB010000012.1"/>
</dbReference>
<dbReference type="Gene3D" id="1.20.1250.20">
    <property type="entry name" value="MFS general substrate transporter like domains"/>
    <property type="match status" value="1"/>
</dbReference>
<feature type="transmembrane region" description="Helical" evidence="6">
    <location>
        <begin position="230"/>
        <end position="258"/>
    </location>
</feature>
<comment type="subcellular location">
    <subcellularLocation>
        <location evidence="1">Cell membrane</location>
        <topology evidence="1">Multi-pass membrane protein</topology>
    </subcellularLocation>
</comment>
<comment type="caution">
    <text evidence="8">The sequence shown here is derived from an EMBL/GenBank/DDBJ whole genome shotgun (WGS) entry which is preliminary data.</text>
</comment>
<dbReference type="PANTHER" id="PTHR43124">
    <property type="entry name" value="PURINE EFFLUX PUMP PBUE"/>
    <property type="match status" value="1"/>
</dbReference>
<keyword evidence="4 6" id="KW-1133">Transmembrane helix</keyword>
<dbReference type="Proteomes" id="UP000297635">
    <property type="component" value="Unassembled WGS sequence"/>
</dbReference>
<evidence type="ECO:0000313" key="9">
    <source>
        <dbReference type="Proteomes" id="UP000297635"/>
    </source>
</evidence>
<dbReference type="InterPro" id="IPR050189">
    <property type="entry name" value="MFS_Efflux_Transporters"/>
</dbReference>
<dbReference type="InterPro" id="IPR036259">
    <property type="entry name" value="MFS_trans_sf"/>
</dbReference>